<keyword evidence="3" id="KW-1185">Reference proteome</keyword>
<feature type="region of interest" description="Disordered" evidence="1">
    <location>
        <begin position="1"/>
        <end position="22"/>
    </location>
</feature>
<dbReference type="Proteomes" id="UP001519460">
    <property type="component" value="Unassembled WGS sequence"/>
</dbReference>
<dbReference type="PROSITE" id="PS00071">
    <property type="entry name" value="GAPDH"/>
    <property type="match status" value="1"/>
</dbReference>
<evidence type="ECO:0000256" key="1">
    <source>
        <dbReference type="SAM" id="MobiDB-lite"/>
    </source>
</evidence>
<gene>
    <name evidence="2" type="ORF">BaRGS_00033167</name>
</gene>
<proteinExistence type="predicted"/>
<dbReference type="EMBL" id="JACVVK020000401">
    <property type="protein sequence ID" value="KAK7475578.1"/>
    <property type="molecule type" value="Genomic_DNA"/>
</dbReference>
<dbReference type="InterPro" id="IPR020830">
    <property type="entry name" value="GlycerAld_3-P_DH_AS"/>
</dbReference>
<dbReference type="AlphaFoldDB" id="A0ABD0JLB2"/>
<accession>A0ABD0JLB2</accession>
<protein>
    <submittedName>
        <fullName evidence="2">Uncharacterized protein</fullName>
    </submittedName>
</protein>
<evidence type="ECO:0000313" key="3">
    <source>
        <dbReference type="Proteomes" id="UP001519460"/>
    </source>
</evidence>
<name>A0ABD0JLB2_9CAEN</name>
<organism evidence="2 3">
    <name type="scientific">Batillaria attramentaria</name>
    <dbReference type="NCBI Taxonomy" id="370345"/>
    <lineage>
        <taxon>Eukaryota</taxon>
        <taxon>Metazoa</taxon>
        <taxon>Spiralia</taxon>
        <taxon>Lophotrochozoa</taxon>
        <taxon>Mollusca</taxon>
        <taxon>Gastropoda</taxon>
        <taxon>Caenogastropoda</taxon>
        <taxon>Sorbeoconcha</taxon>
        <taxon>Cerithioidea</taxon>
        <taxon>Batillariidae</taxon>
        <taxon>Batillaria</taxon>
    </lineage>
</organism>
<comment type="caution">
    <text evidence="2">The sequence shown here is derived from an EMBL/GenBank/DDBJ whole genome shotgun (WGS) entry which is preliminary data.</text>
</comment>
<evidence type="ECO:0000313" key="2">
    <source>
        <dbReference type="EMBL" id="KAK7475578.1"/>
    </source>
</evidence>
<sequence length="101" mass="10971">MTSENAGKTGRMERGKTGESSCTTTCLGCTNDFIWMTAAVAGPDRNVENYPDDPCSRASTNSVSWALLGQQCTRRYVDECVSGKVARSRGPQHLFSTCRTP</sequence>
<reference evidence="2 3" key="1">
    <citation type="journal article" date="2023" name="Sci. Data">
        <title>Genome assembly of the Korean intertidal mud-creeper Batillaria attramentaria.</title>
        <authorList>
            <person name="Patra A.K."/>
            <person name="Ho P.T."/>
            <person name="Jun S."/>
            <person name="Lee S.J."/>
            <person name="Kim Y."/>
            <person name="Won Y.J."/>
        </authorList>
    </citation>
    <scope>NUCLEOTIDE SEQUENCE [LARGE SCALE GENOMIC DNA]</scope>
    <source>
        <strain evidence="2">Wonlab-2016</strain>
    </source>
</reference>